<keyword evidence="1" id="KW-1133">Transmembrane helix</keyword>
<feature type="transmembrane region" description="Helical" evidence="1">
    <location>
        <begin position="236"/>
        <end position="256"/>
    </location>
</feature>
<organism evidence="2 3">
    <name type="scientific">Allacma fusca</name>
    <dbReference type="NCBI Taxonomy" id="39272"/>
    <lineage>
        <taxon>Eukaryota</taxon>
        <taxon>Metazoa</taxon>
        <taxon>Ecdysozoa</taxon>
        <taxon>Arthropoda</taxon>
        <taxon>Hexapoda</taxon>
        <taxon>Collembola</taxon>
        <taxon>Symphypleona</taxon>
        <taxon>Sminthuridae</taxon>
        <taxon>Allacma</taxon>
    </lineage>
</organism>
<comment type="caution">
    <text evidence="2">The sequence shown here is derived from an EMBL/GenBank/DDBJ whole genome shotgun (WGS) entry which is preliminary data.</text>
</comment>
<accession>A0A8J2LBQ5</accession>
<dbReference type="Proteomes" id="UP000708208">
    <property type="component" value="Unassembled WGS sequence"/>
</dbReference>
<protein>
    <submittedName>
        <fullName evidence="2">Uncharacterized protein</fullName>
    </submittedName>
</protein>
<keyword evidence="3" id="KW-1185">Reference proteome</keyword>
<keyword evidence="1" id="KW-0472">Membrane</keyword>
<dbReference type="EMBL" id="CAJVCH010459799">
    <property type="protein sequence ID" value="CAG7819784.1"/>
    <property type="molecule type" value="Genomic_DNA"/>
</dbReference>
<evidence type="ECO:0000313" key="3">
    <source>
        <dbReference type="Proteomes" id="UP000708208"/>
    </source>
</evidence>
<evidence type="ECO:0000313" key="2">
    <source>
        <dbReference type="EMBL" id="CAG7819784.1"/>
    </source>
</evidence>
<proteinExistence type="predicted"/>
<dbReference type="AlphaFoldDB" id="A0A8J2LBQ5"/>
<keyword evidence="1" id="KW-0812">Transmembrane</keyword>
<sequence>MLDFAVNSLVSYSETSLGSGLSGLIAETSCALYLIIGDGSIRIISIVTCQRIIDLINTLGSLELERRNSNCKFCKYMHNSYLALAFANAVNFTHQSLRVYNLVGFFGPVSSSIEMSWLPPNDWIIRIAFWLQNCLITLSMSFGISITVLLGTHLISLYIGFAFELKACWGQYQIENRDWMGDVDTFLEKFVTKFKKLKRAFESYEQMAGPLIFFIILTAVISFIPAVYSFSTIRALSNVPGTIGCVFWVGFLAYFGNFMEKK</sequence>
<feature type="transmembrane region" description="Helical" evidence="1">
    <location>
        <begin position="208"/>
        <end position="230"/>
    </location>
</feature>
<gene>
    <name evidence="2" type="ORF">AFUS01_LOCUS30214</name>
</gene>
<evidence type="ECO:0000256" key="1">
    <source>
        <dbReference type="SAM" id="Phobius"/>
    </source>
</evidence>
<name>A0A8J2LBQ5_9HEXA</name>
<feature type="transmembrane region" description="Helical" evidence="1">
    <location>
        <begin position="142"/>
        <end position="163"/>
    </location>
</feature>
<reference evidence="2" key="1">
    <citation type="submission" date="2021-06" db="EMBL/GenBank/DDBJ databases">
        <authorList>
            <person name="Hodson N. C."/>
            <person name="Mongue J. A."/>
            <person name="Jaron S. K."/>
        </authorList>
    </citation>
    <scope>NUCLEOTIDE SEQUENCE</scope>
</reference>
<feature type="non-terminal residue" evidence="2">
    <location>
        <position position="262"/>
    </location>
</feature>